<dbReference type="SUPFAM" id="SSF51101">
    <property type="entry name" value="Mannose-binding lectins"/>
    <property type="match status" value="1"/>
</dbReference>
<keyword evidence="5" id="KW-1185">Reference proteome</keyword>
<dbReference type="Pfam" id="PF01419">
    <property type="entry name" value="Jacalin"/>
    <property type="match status" value="1"/>
</dbReference>
<evidence type="ECO:0000256" key="2">
    <source>
        <dbReference type="SAM" id="MobiDB-lite"/>
    </source>
</evidence>
<feature type="compositionally biased region" description="Polar residues" evidence="2">
    <location>
        <begin position="10"/>
        <end position="25"/>
    </location>
</feature>
<feature type="compositionally biased region" description="Low complexity" evidence="2">
    <location>
        <begin position="61"/>
        <end position="71"/>
    </location>
</feature>
<feature type="region of interest" description="Disordered" evidence="2">
    <location>
        <begin position="1"/>
        <end position="80"/>
    </location>
</feature>
<dbReference type="InterPro" id="IPR001229">
    <property type="entry name" value="Jacalin-like_lectin_dom"/>
</dbReference>
<feature type="coiled-coil region" evidence="1">
    <location>
        <begin position="400"/>
        <end position="427"/>
    </location>
</feature>
<keyword evidence="4" id="KW-0430">Lectin</keyword>
<dbReference type="EMBL" id="CCYD01000810">
    <property type="protein sequence ID" value="CEG43802.1"/>
    <property type="molecule type" value="Genomic_DNA"/>
</dbReference>
<protein>
    <submittedName>
        <fullName evidence="4">Mannose-binding lectin</fullName>
    </submittedName>
</protein>
<evidence type="ECO:0000313" key="5">
    <source>
        <dbReference type="Proteomes" id="UP000054928"/>
    </source>
</evidence>
<name>A0A0P1ARL4_PLAHL</name>
<dbReference type="Gene3D" id="2.100.10.30">
    <property type="entry name" value="Jacalin-like lectin domain"/>
    <property type="match status" value="1"/>
</dbReference>
<dbReference type="OrthoDB" id="118314at2759"/>
<dbReference type="GeneID" id="36409148"/>
<reference evidence="5" key="1">
    <citation type="submission" date="2014-09" db="EMBL/GenBank/DDBJ databases">
        <authorList>
            <person name="Sharma Rahul"/>
            <person name="Thines Marco"/>
        </authorList>
    </citation>
    <scope>NUCLEOTIDE SEQUENCE [LARGE SCALE GENOMIC DNA]</scope>
</reference>
<dbReference type="SMART" id="SM00915">
    <property type="entry name" value="Jacalin"/>
    <property type="match status" value="1"/>
</dbReference>
<evidence type="ECO:0000256" key="1">
    <source>
        <dbReference type="SAM" id="Coils"/>
    </source>
</evidence>
<dbReference type="GO" id="GO:0030246">
    <property type="term" value="F:carbohydrate binding"/>
    <property type="evidence" value="ECO:0007669"/>
    <property type="project" value="UniProtKB-KW"/>
</dbReference>
<keyword evidence="1" id="KW-0175">Coiled coil</keyword>
<dbReference type="RefSeq" id="XP_024580171.1">
    <property type="nucleotide sequence ID" value="XM_024729833.1"/>
</dbReference>
<dbReference type="Proteomes" id="UP000054928">
    <property type="component" value="Unassembled WGS sequence"/>
</dbReference>
<organism evidence="4 5">
    <name type="scientific">Plasmopara halstedii</name>
    <name type="common">Downy mildew of sunflower</name>
    <dbReference type="NCBI Taxonomy" id="4781"/>
    <lineage>
        <taxon>Eukaryota</taxon>
        <taxon>Sar</taxon>
        <taxon>Stramenopiles</taxon>
        <taxon>Oomycota</taxon>
        <taxon>Peronosporomycetes</taxon>
        <taxon>Peronosporales</taxon>
        <taxon>Peronosporaceae</taxon>
        <taxon>Plasmopara</taxon>
    </lineage>
</organism>
<evidence type="ECO:0000313" key="4">
    <source>
        <dbReference type="EMBL" id="CEG43802.1"/>
    </source>
</evidence>
<accession>A0A0P1ARL4</accession>
<feature type="domain" description="Jacalin-type lectin" evidence="3">
    <location>
        <begin position="1331"/>
        <end position="1475"/>
    </location>
</feature>
<dbReference type="InterPro" id="IPR036404">
    <property type="entry name" value="Jacalin-like_lectin_dom_sf"/>
</dbReference>
<feature type="compositionally biased region" description="Basic and acidic residues" evidence="2">
    <location>
        <begin position="27"/>
        <end position="36"/>
    </location>
</feature>
<sequence length="1710" mass="200626">MKRAFGSELTLDNSSSHLRTTSTRKNNQREQSRLECRSLTSTPFDLPVLLTDLHPPDSRNQQIKTSQSSQKSEVKTQDDKDRFITPKVSRLCSREEEERKVRKIEATVLKSIMRRRHRVRKLGRMKLTMKERLKEKLWKDLSRYGLWPMGDYADQHSVETAVEAIWNQWQKNTERTSTSNMISEYSDARGEDSVLLDEVSGASEISMTGVMSVSSSLAAETTEMDSKNTANMMVSGGYPDFDNFEIANEKSSQPKVESSTSDLDANIQTPGLKRRERLTNLRHFVETQLQKRLFKAQDIIENAFTESGRMTVDQIIDILKHSNVQFNKKDEQKIQNLFEEHSKATSTARDGGEEKIEQIHDYSERVMSTLVFTYDDFCQLFYPTDPQEVLKWKREFEADRLRQRQEKEIYIRELEALEDKVRQRLENSAKPMIEALTHFRCDPKYIPWESEHQRLQLRLQLFKTDLKSLQSQQVGQSLGGTPHAKGTESLEEQIMHSASNRMSIKLALSSLLQRYSRDGHFDGIDISTAAYLYHDIAADIIKGRICRYRERCTSDQWPERQLVLHFRMKKQTFNDWRVFANYSRTLEKYVLRKFVAWKNMTRKLHEYHAFYRTSFWPFYVWKRHLQQMIIARGKKIFLMNVLQTYTLLRHFRAQKLWVTKKKWNKNQIACMRKRKAHKTYRICWTSWNDRSQKLRRTRQIWQNHGRRFRRHVFYIVRTAFFVLRYFTILRKEMKRRMYKTFLSEFSICAQRNIVADHHHQLQDTYPHQVSLLSGAFELEKASLSQFSYSTSPHNSSSLERETSMDLRNSSILLPTDDEGNIKILPDNFNVKKLCAKSYDSSSVNFITWIMESAVSKPDNNESLLQTTFLNLYMSCCRQDRINMIGNVVAYRRLGQMFMKNLHILIRQRKLNRFASDLGAFRVATSYFHQWMIGTISKATQIDNAKRMGQKDEIGTDSDRIKIHWRKDRQWRTQAIAENTIRAQQLRENLLAIKESNRLQMENLRERELILESMRAREVNFLKKESDATLEVKAAQMRLVQQMISQRARLLYDAIDHVFDVFLLQYKRQQLKSSFRCLRIAVMMQYTNTLCHRAKIRNWLRLCHRLSYWERNMSAFYKLKKKYNAFKALLKHAVWKWKFQSPDLLRKLQRSQELLWKYDHYMETQGVLDGSPESLSLVKTKFSPANLFRGVFLRWTQFAQRSRARKGIVLHARRKRGIWLMHTVFFALNNRVKVRYTFEQRCAHVPYLWRHIEADLDIYRCKIIAHEQRLPTTTLKAQLIRSCKLVRKTAISSPSLKALVQEHEKEVRQRMQLERQLMLVAYEERAVHKFAESSSSLVGTAAGKLFVHDKVPEFYSITEITIISGKRVEGICVVIKAPGYDDRQAFTYGKSSGNREAFTLRRDEKLVSVEGFASQSIHGLRFGTSFGRYSNWFGHCETGSKFDFHSKFISKQEEIIGFFGYTDGASINSLGVVMRHATSTNLFEGLWVQQDAKSQQSLKQGLMDAPPLCDRQFAYFLQVRACEVIVAMKRAHLFVTNVYRNVQTLPPALTNVRIMLAIAKWMFNALSHGLVHCTGREEEGKAILASGQEKYVLGEKLWSDGARTIQRVDGYRDRAGQLDASTLGVKKVMKLQEMMDHAQQQMIRGGQLRNDGQHEMMHSRQFLPYLPTTRRMISTVSKIYKVVQAKDEIDRVDPELRSNLLLEKNIGYQAE</sequence>
<dbReference type="PROSITE" id="PS51752">
    <property type="entry name" value="JACALIN_LECTIN"/>
    <property type="match status" value="1"/>
</dbReference>
<evidence type="ECO:0000259" key="3">
    <source>
        <dbReference type="PROSITE" id="PS51752"/>
    </source>
</evidence>
<dbReference type="OMA" id="FWPFYVW"/>
<proteinExistence type="predicted"/>